<name>A0A1A9RIF6_EIKCO</name>
<dbReference type="OrthoDB" id="9786100at2"/>
<evidence type="ECO:0000313" key="2">
    <source>
        <dbReference type="EMBL" id="OAM18804.1"/>
    </source>
</evidence>
<evidence type="ECO:0000259" key="1">
    <source>
        <dbReference type="Pfam" id="PF04991"/>
    </source>
</evidence>
<sequence>MKKFFESTFFISLCHPFSSKNRKEKRKEIGKRREAIKQKIFLENSQLIFQKLSSAIQSFNGPIKVWLEFGTLLGCYRDGDVIAHDNDIDFGIEDSIYVNKFINHLANNGFNLVKYFIIRSRSDKDLDNFISEYTISYKDLVNIDFFVFRKVGNKKYSYHFDTGNEGWGGRLIVNCIEMANFNLKECCFKGEKFYIPDNTEEHLASIYGNDFMTPKIYSYCDRDKDLEYVINDAYALVCVNKI</sequence>
<dbReference type="GO" id="GO:0009100">
    <property type="term" value="P:glycoprotein metabolic process"/>
    <property type="evidence" value="ECO:0007669"/>
    <property type="project" value="UniProtKB-ARBA"/>
</dbReference>
<reference evidence="4" key="1">
    <citation type="submission" date="2016-05" db="EMBL/GenBank/DDBJ databases">
        <title>Draft genome of Corynebacterium afermentans subsp. afermentans LCDC 88199T.</title>
        <authorList>
            <person name="Bernier A.-M."/>
            <person name="Bernard K."/>
        </authorList>
    </citation>
    <scope>NUCLEOTIDE SEQUENCE [LARGE SCALE GENOMIC DNA]</scope>
    <source>
        <strain evidence="4">NML04-0072</strain>
    </source>
</reference>
<dbReference type="Pfam" id="PF04991">
    <property type="entry name" value="LicD"/>
    <property type="match status" value="1"/>
</dbReference>
<proteinExistence type="predicted"/>
<dbReference type="GeneID" id="60770380"/>
<dbReference type="AlphaFoldDB" id="A0A1A9RIF6"/>
<dbReference type="EMBL" id="LT906482">
    <property type="protein sequence ID" value="SNW09526.1"/>
    <property type="molecule type" value="Genomic_DNA"/>
</dbReference>
<organism evidence="2 4">
    <name type="scientific">Eikenella corrodens</name>
    <dbReference type="NCBI Taxonomy" id="539"/>
    <lineage>
        <taxon>Bacteria</taxon>
        <taxon>Pseudomonadati</taxon>
        <taxon>Pseudomonadota</taxon>
        <taxon>Betaproteobacteria</taxon>
        <taxon>Neisseriales</taxon>
        <taxon>Neisseriaceae</taxon>
        <taxon>Eikenella</taxon>
    </lineage>
</organism>
<dbReference type="RefSeq" id="WP_003824224.1">
    <property type="nucleotide sequence ID" value="NZ_CAJPRZ010000024.1"/>
</dbReference>
<protein>
    <submittedName>
        <fullName evidence="3">LPS biosynthesis protein</fullName>
    </submittedName>
</protein>
<gene>
    <name evidence="2" type="ORF">A7P90_05910</name>
    <name evidence="3" type="ORF">SAMEA4412678_01479</name>
</gene>
<dbReference type="Proteomes" id="UP000215465">
    <property type="component" value="Chromosome 1"/>
</dbReference>
<feature type="domain" description="LicD/FKTN/FKRP nucleotidyltransferase" evidence="1">
    <location>
        <begin position="63"/>
        <end position="129"/>
    </location>
</feature>
<accession>A0A1A9RIF6</accession>
<evidence type="ECO:0000313" key="4">
    <source>
        <dbReference type="Proteomes" id="UP000077589"/>
    </source>
</evidence>
<dbReference type="PANTHER" id="PTHR43404:SF1">
    <property type="entry name" value="MNN4P"/>
    <property type="match status" value="1"/>
</dbReference>
<dbReference type="InterPro" id="IPR007074">
    <property type="entry name" value="LicD/FKTN/FKRP_NTP_transf"/>
</dbReference>
<dbReference type="EMBL" id="LXSG01000032">
    <property type="protein sequence ID" value="OAM18804.1"/>
    <property type="molecule type" value="Genomic_DNA"/>
</dbReference>
<dbReference type="PANTHER" id="PTHR43404">
    <property type="entry name" value="LIPOPOLYSACCHARIDE CHOLINEPHOSPHOTRANSFERASE LICD"/>
    <property type="match status" value="1"/>
</dbReference>
<dbReference type="KEGG" id="ecor:SAMEA4412678_1479"/>
<evidence type="ECO:0000313" key="5">
    <source>
        <dbReference type="Proteomes" id="UP000215465"/>
    </source>
</evidence>
<dbReference type="Proteomes" id="UP000077589">
    <property type="component" value="Unassembled WGS sequence"/>
</dbReference>
<dbReference type="InterPro" id="IPR052942">
    <property type="entry name" value="LPS_cholinephosphotransferase"/>
</dbReference>
<reference evidence="3 5" key="3">
    <citation type="submission" date="2017-06" db="EMBL/GenBank/DDBJ databases">
        <authorList>
            <consortium name="Pathogen Informatics"/>
        </authorList>
    </citation>
    <scope>NUCLEOTIDE SEQUENCE [LARGE SCALE GENOMIC DNA]</scope>
    <source>
        <strain evidence="3 5">NCTC10596</strain>
    </source>
</reference>
<evidence type="ECO:0000313" key="3">
    <source>
        <dbReference type="EMBL" id="SNW09526.1"/>
    </source>
</evidence>
<reference evidence="2" key="2">
    <citation type="submission" date="2016-05" db="EMBL/GenBank/DDBJ databases">
        <authorList>
            <person name="Lavstsen T."/>
            <person name="Jespersen J.S."/>
        </authorList>
    </citation>
    <scope>NUCLEOTIDE SEQUENCE</scope>
    <source>
        <strain evidence="2">NML04-0072</strain>
    </source>
</reference>